<sequence>MHSWDRINKALPNIQHSRSLDCLAEGVLVEGSRDPWEDWDFKGDRLETSPLGGISSFDKRIDKAKKIYVRGLLAAHRVHHGRDTLCGPSEAEAEASRCWSEAWQEEEECPHNVGNFDDKMDETDDTSPQAFAMSGEEYPQDAQNLDDIEMKIVDFPREIPPHRGRKVLSLGQVTHHMRIPVLINFTTLRSTIIMYTLIIVPQNSPEFRSHYLYVKRKMSAKCFQRNIHHHHG</sequence>
<protein>
    <submittedName>
        <fullName evidence="1">Uncharacterized protein</fullName>
    </submittedName>
</protein>
<dbReference type="InParanoid" id="A0A3N4KFN3"/>
<evidence type="ECO:0000313" key="1">
    <source>
        <dbReference type="EMBL" id="RPB07151.1"/>
    </source>
</evidence>
<dbReference type="AlphaFoldDB" id="A0A3N4KFN3"/>
<accession>A0A3N4KFN3</accession>
<dbReference type="EMBL" id="ML119193">
    <property type="protein sequence ID" value="RPB07151.1"/>
    <property type="molecule type" value="Genomic_DNA"/>
</dbReference>
<gene>
    <name evidence="1" type="ORF">P167DRAFT_579549</name>
</gene>
<dbReference type="OrthoDB" id="10440091at2759"/>
<dbReference type="Proteomes" id="UP000277580">
    <property type="component" value="Unassembled WGS sequence"/>
</dbReference>
<proteinExistence type="predicted"/>
<evidence type="ECO:0000313" key="2">
    <source>
        <dbReference type="Proteomes" id="UP000277580"/>
    </source>
</evidence>
<reference evidence="1 2" key="1">
    <citation type="journal article" date="2018" name="Nat. Ecol. Evol.">
        <title>Pezizomycetes genomes reveal the molecular basis of ectomycorrhizal truffle lifestyle.</title>
        <authorList>
            <person name="Murat C."/>
            <person name="Payen T."/>
            <person name="Noel B."/>
            <person name="Kuo A."/>
            <person name="Morin E."/>
            <person name="Chen J."/>
            <person name="Kohler A."/>
            <person name="Krizsan K."/>
            <person name="Balestrini R."/>
            <person name="Da Silva C."/>
            <person name="Montanini B."/>
            <person name="Hainaut M."/>
            <person name="Levati E."/>
            <person name="Barry K.W."/>
            <person name="Belfiori B."/>
            <person name="Cichocki N."/>
            <person name="Clum A."/>
            <person name="Dockter R.B."/>
            <person name="Fauchery L."/>
            <person name="Guy J."/>
            <person name="Iotti M."/>
            <person name="Le Tacon F."/>
            <person name="Lindquist E.A."/>
            <person name="Lipzen A."/>
            <person name="Malagnac F."/>
            <person name="Mello A."/>
            <person name="Molinier V."/>
            <person name="Miyauchi S."/>
            <person name="Poulain J."/>
            <person name="Riccioni C."/>
            <person name="Rubini A."/>
            <person name="Sitrit Y."/>
            <person name="Splivallo R."/>
            <person name="Traeger S."/>
            <person name="Wang M."/>
            <person name="Zifcakova L."/>
            <person name="Wipf D."/>
            <person name="Zambonelli A."/>
            <person name="Paolocci F."/>
            <person name="Nowrousian M."/>
            <person name="Ottonello S."/>
            <person name="Baldrian P."/>
            <person name="Spatafora J.W."/>
            <person name="Henrissat B."/>
            <person name="Nagy L.G."/>
            <person name="Aury J.M."/>
            <person name="Wincker P."/>
            <person name="Grigoriev I.V."/>
            <person name="Bonfante P."/>
            <person name="Martin F.M."/>
        </authorList>
    </citation>
    <scope>NUCLEOTIDE SEQUENCE [LARGE SCALE GENOMIC DNA]</scope>
    <source>
        <strain evidence="1 2">CCBAS932</strain>
    </source>
</reference>
<organism evidence="1 2">
    <name type="scientific">Morchella conica CCBAS932</name>
    <dbReference type="NCBI Taxonomy" id="1392247"/>
    <lineage>
        <taxon>Eukaryota</taxon>
        <taxon>Fungi</taxon>
        <taxon>Dikarya</taxon>
        <taxon>Ascomycota</taxon>
        <taxon>Pezizomycotina</taxon>
        <taxon>Pezizomycetes</taxon>
        <taxon>Pezizales</taxon>
        <taxon>Morchellaceae</taxon>
        <taxon>Morchella</taxon>
    </lineage>
</organism>
<keyword evidence="2" id="KW-1185">Reference proteome</keyword>
<name>A0A3N4KFN3_9PEZI</name>